<proteinExistence type="predicted"/>
<protein>
    <submittedName>
        <fullName evidence="1">Uncharacterized protein</fullName>
    </submittedName>
</protein>
<accession>A0A645F477</accession>
<dbReference type="AlphaFoldDB" id="A0A645F477"/>
<gene>
    <name evidence="1" type="ORF">SDC9_155935</name>
</gene>
<dbReference type="EMBL" id="VSSQ01054727">
    <property type="protein sequence ID" value="MPN08650.1"/>
    <property type="molecule type" value="Genomic_DNA"/>
</dbReference>
<reference evidence="1" key="1">
    <citation type="submission" date="2019-08" db="EMBL/GenBank/DDBJ databases">
        <authorList>
            <person name="Kucharzyk K."/>
            <person name="Murdoch R.W."/>
            <person name="Higgins S."/>
            <person name="Loffler F."/>
        </authorList>
    </citation>
    <scope>NUCLEOTIDE SEQUENCE</scope>
</reference>
<organism evidence="1">
    <name type="scientific">bioreactor metagenome</name>
    <dbReference type="NCBI Taxonomy" id="1076179"/>
    <lineage>
        <taxon>unclassified sequences</taxon>
        <taxon>metagenomes</taxon>
        <taxon>ecological metagenomes</taxon>
    </lineage>
</organism>
<comment type="caution">
    <text evidence="1">The sequence shown here is derived from an EMBL/GenBank/DDBJ whole genome shotgun (WGS) entry which is preliminary data.</text>
</comment>
<sequence length="102" mass="11476">MLIAQHGCQATDQRGVSQQRVDVERHLGHADAVASRRDGCVQVGQRLRVIEPGDFRHHAIEQVKDAIRFRDEGLQPLAPVHAIRRRVLVEHLGCTSARFLGR</sequence>
<evidence type="ECO:0000313" key="1">
    <source>
        <dbReference type="EMBL" id="MPN08650.1"/>
    </source>
</evidence>
<name>A0A645F477_9ZZZZ</name>